<evidence type="ECO:0000313" key="2">
    <source>
        <dbReference type="Proteomes" id="UP000291088"/>
    </source>
</evidence>
<organism evidence="1 2">
    <name type="scientific">Ciceribacter ferrooxidans</name>
    <dbReference type="NCBI Taxonomy" id="2509717"/>
    <lineage>
        <taxon>Bacteria</taxon>
        <taxon>Pseudomonadati</taxon>
        <taxon>Pseudomonadota</taxon>
        <taxon>Alphaproteobacteria</taxon>
        <taxon>Hyphomicrobiales</taxon>
        <taxon>Rhizobiaceae</taxon>
        <taxon>Ciceribacter</taxon>
    </lineage>
</organism>
<protein>
    <submittedName>
        <fullName evidence="1">IS110 family transposase</fullName>
    </submittedName>
</protein>
<gene>
    <name evidence="1" type="ORF">EUU22_24425</name>
</gene>
<reference evidence="1 2" key="1">
    <citation type="submission" date="2019-01" db="EMBL/GenBank/DDBJ databases">
        <authorList>
            <person name="Deng T."/>
        </authorList>
    </citation>
    <scope>NUCLEOTIDE SEQUENCE [LARGE SCALE GENOMIC DNA]</scope>
    <source>
        <strain evidence="1 2">F8825</strain>
    </source>
</reference>
<comment type="caution">
    <text evidence="1">The sequence shown here is derived from an EMBL/GenBank/DDBJ whole genome shotgun (WGS) entry which is preliminary data.</text>
</comment>
<accession>A0A4Q2S8R5</accession>
<sequence length="80" mass="9302">MAELQRLNILPKAHIYDAELRPVRDLLRRRTNLVQQRTALFLSFKSLYARTTGQSMPLKTLKSLEPKEGKNLYVHPANQL</sequence>
<dbReference type="RefSeq" id="WP_205687973.1">
    <property type="nucleotide sequence ID" value="NZ_SDVB01000419.1"/>
</dbReference>
<dbReference type="EMBL" id="SDVB01000419">
    <property type="protein sequence ID" value="RYB96829.1"/>
    <property type="molecule type" value="Genomic_DNA"/>
</dbReference>
<feature type="non-terminal residue" evidence="1">
    <location>
        <position position="80"/>
    </location>
</feature>
<dbReference type="Proteomes" id="UP000291088">
    <property type="component" value="Unassembled WGS sequence"/>
</dbReference>
<dbReference type="AlphaFoldDB" id="A0A4Q2S8R5"/>
<name>A0A4Q2S8R5_9HYPH</name>
<evidence type="ECO:0000313" key="1">
    <source>
        <dbReference type="EMBL" id="RYB96829.1"/>
    </source>
</evidence>
<keyword evidence="2" id="KW-1185">Reference proteome</keyword>
<proteinExistence type="predicted"/>